<keyword evidence="3 7" id="KW-1133">Transmembrane helix</keyword>
<evidence type="ECO:0000313" key="10">
    <source>
        <dbReference type="Proteomes" id="UP000267821"/>
    </source>
</evidence>
<comment type="subcellular location">
    <subcellularLocation>
        <location evidence="1">Membrane</location>
        <topology evidence="1">Multi-pass membrane protein</topology>
    </subcellularLocation>
</comment>
<protein>
    <recommendedName>
        <fullName evidence="8">Rhodopsin domain-containing protein</fullName>
    </recommendedName>
</protein>
<evidence type="ECO:0000259" key="8">
    <source>
        <dbReference type="Pfam" id="PF20684"/>
    </source>
</evidence>
<keyword evidence="10" id="KW-1185">Reference proteome</keyword>
<dbReference type="InterPro" id="IPR052337">
    <property type="entry name" value="SAT4-like"/>
</dbReference>
<evidence type="ECO:0000256" key="6">
    <source>
        <dbReference type="SAM" id="MobiDB-lite"/>
    </source>
</evidence>
<reference evidence="9 10" key="1">
    <citation type="journal article" date="2018" name="Nat. Ecol. Evol.">
        <title>Pezizomycetes genomes reveal the molecular basis of ectomycorrhizal truffle lifestyle.</title>
        <authorList>
            <person name="Murat C."/>
            <person name="Payen T."/>
            <person name="Noel B."/>
            <person name="Kuo A."/>
            <person name="Morin E."/>
            <person name="Chen J."/>
            <person name="Kohler A."/>
            <person name="Krizsan K."/>
            <person name="Balestrini R."/>
            <person name="Da Silva C."/>
            <person name="Montanini B."/>
            <person name="Hainaut M."/>
            <person name="Levati E."/>
            <person name="Barry K.W."/>
            <person name="Belfiori B."/>
            <person name="Cichocki N."/>
            <person name="Clum A."/>
            <person name="Dockter R.B."/>
            <person name="Fauchery L."/>
            <person name="Guy J."/>
            <person name="Iotti M."/>
            <person name="Le Tacon F."/>
            <person name="Lindquist E.A."/>
            <person name="Lipzen A."/>
            <person name="Malagnac F."/>
            <person name="Mello A."/>
            <person name="Molinier V."/>
            <person name="Miyauchi S."/>
            <person name="Poulain J."/>
            <person name="Riccioni C."/>
            <person name="Rubini A."/>
            <person name="Sitrit Y."/>
            <person name="Splivallo R."/>
            <person name="Traeger S."/>
            <person name="Wang M."/>
            <person name="Zifcakova L."/>
            <person name="Wipf D."/>
            <person name="Zambonelli A."/>
            <person name="Paolocci F."/>
            <person name="Nowrousian M."/>
            <person name="Ottonello S."/>
            <person name="Baldrian P."/>
            <person name="Spatafora J.W."/>
            <person name="Henrissat B."/>
            <person name="Nagy L.G."/>
            <person name="Aury J.M."/>
            <person name="Wincker P."/>
            <person name="Grigoriev I.V."/>
            <person name="Bonfante P."/>
            <person name="Martin F.M."/>
        </authorList>
    </citation>
    <scope>NUCLEOTIDE SEQUENCE [LARGE SCALE GENOMIC DNA]</scope>
    <source>
        <strain evidence="9 10">ATCC MYA-4762</strain>
    </source>
</reference>
<dbReference type="PANTHER" id="PTHR33048">
    <property type="entry name" value="PTH11-LIKE INTEGRAL MEMBRANE PROTEIN (AFU_ORTHOLOGUE AFUA_5G11245)"/>
    <property type="match status" value="1"/>
</dbReference>
<feature type="region of interest" description="Disordered" evidence="6">
    <location>
        <begin position="334"/>
        <end position="398"/>
    </location>
</feature>
<comment type="similarity">
    <text evidence="5">Belongs to the SAT4 family.</text>
</comment>
<evidence type="ECO:0000256" key="2">
    <source>
        <dbReference type="ARBA" id="ARBA00022692"/>
    </source>
</evidence>
<feature type="compositionally biased region" description="Basic and acidic residues" evidence="6">
    <location>
        <begin position="376"/>
        <end position="386"/>
    </location>
</feature>
<evidence type="ECO:0000313" key="9">
    <source>
        <dbReference type="EMBL" id="RPB18358.1"/>
    </source>
</evidence>
<dbReference type="PANTHER" id="PTHR33048:SF47">
    <property type="entry name" value="INTEGRAL MEMBRANE PROTEIN-RELATED"/>
    <property type="match status" value="1"/>
</dbReference>
<gene>
    <name evidence="9" type="ORF">L211DRAFT_815638</name>
</gene>
<feature type="domain" description="Rhodopsin" evidence="8">
    <location>
        <begin position="109"/>
        <end position="313"/>
    </location>
</feature>
<dbReference type="EMBL" id="ML121638">
    <property type="protein sequence ID" value="RPB18358.1"/>
    <property type="molecule type" value="Genomic_DNA"/>
</dbReference>
<organism evidence="9 10">
    <name type="scientific">Terfezia boudieri ATCC MYA-4762</name>
    <dbReference type="NCBI Taxonomy" id="1051890"/>
    <lineage>
        <taxon>Eukaryota</taxon>
        <taxon>Fungi</taxon>
        <taxon>Dikarya</taxon>
        <taxon>Ascomycota</taxon>
        <taxon>Pezizomycotina</taxon>
        <taxon>Pezizomycetes</taxon>
        <taxon>Pezizales</taxon>
        <taxon>Pezizaceae</taxon>
        <taxon>Terfezia</taxon>
    </lineage>
</organism>
<evidence type="ECO:0000256" key="7">
    <source>
        <dbReference type="SAM" id="Phobius"/>
    </source>
</evidence>
<evidence type="ECO:0000256" key="4">
    <source>
        <dbReference type="ARBA" id="ARBA00023136"/>
    </source>
</evidence>
<feature type="transmembrane region" description="Helical" evidence="7">
    <location>
        <begin position="286"/>
        <end position="309"/>
    </location>
</feature>
<dbReference type="Pfam" id="PF20684">
    <property type="entry name" value="Fung_rhodopsin"/>
    <property type="match status" value="1"/>
</dbReference>
<feature type="transmembrane region" description="Helical" evidence="7">
    <location>
        <begin position="38"/>
        <end position="61"/>
    </location>
</feature>
<accession>A0A3N4L9E0</accession>
<sequence length="398" mass="45579">MEPRQSLIAELVLLAVELIVLVLRFWVIRQQRRGLEDWVRDIIFIAGALLCLASTSCLLWYCWESIEVYRYATVVVDQKITAQARNSTVGLTHMTATQLAALQSQNSEQRELSIELMATVMLLDPWYRRFLFFIWGAYFTELWLLKGAFLVFYWQLFSMVQSRLVYLLYGTTGFVVITYIIILTIHFTWCTPVYRNWTIPLSEFPGTSSINNLATLTIGSMLNIATDLMILILPLLIVKSFNLKRKEKYGLCFIFAMGIMCVTASVVRYYMLYLPFEYPPVTIDGVRVALLCGTLEMMTGMIAFCLPSFRMILYRAIKNTIHHKPRPIALSHVPGGNGSYCEPPNTGSSREKSKKKGLPRHPNTLLTADFLTHHTSSREDKEDPERGTIVSPPNTLKW</sequence>
<evidence type="ECO:0000256" key="1">
    <source>
        <dbReference type="ARBA" id="ARBA00004141"/>
    </source>
</evidence>
<dbReference type="InterPro" id="IPR049326">
    <property type="entry name" value="Rhodopsin_dom_fungi"/>
</dbReference>
<dbReference type="OrthoDB" id="5372266at2759"/>
<feature type="transmembrane region" description="Helical" evidence="7">
    <location>
        <begin position="166"/>
        <end position="189"/>
    </location>
</feature>
<name>A0A3N4L9E0_9PEZI</name>
<evidence type="ECO:0000256" key="5">
    <source>
        <dbReference type="ARBA" id="ARBA00038359"/>
    </source>
</evidence>
<evidence type="ECO:0000256" key="3">
    <source>
        <dbReference type="ARBA" id="ARBA00022989"/>
    </source>
</evidence>
<feature type="transmembrane region" description="Helical" evidence="7">
    <location>
        <begin position="6"/>
        <end position="26"/>
    </location>
</feature>
<proteinExistence type="inferred from homology"/>
<feature type="transmembrane region" description="Helical" evidence="7">
    <location>
        <begin position="130"/>
        <end position="154"/>
    </location>
</feature>
<feature type="transmembrane region" description="Helical" evidence="7">
    <location>
        <begin position="209"/>
        <end position="237"/>
    </location>
</feature>
<dbReference type="Proteomes" id="UP000267821">
    <property type="component" value="Unassembled WGS sequence"/>
</dbReference>
<dbReference type="InParanoid" id="A0A3N4L9E0"/>
<feature type="transmembrane region" description="Helical" evidence="7">
    <location>
        <begin position="249"/>
        <end position="271"/>
    </location>
</feature>
<dbReference type="GO" id="GO:0016020">
    <property type="term" value="C:membrane"/>
    <property type="evidence" value="ECO:0007669"/>
    <property type="project" value="UniProtKB-SubCell"/>
</dbReference>
<keyword evidence="4 7" id="KW-0472">Membrane</keyword>
<dbReference type="AlphaFoldDB" id="A0A3N4L9E0"/>
<keyword evidence="2 7" id="KW-0812">Transmembrane</keyword>